<feature type="compositionally biased region" description="Basic and acidic residues" evidence="1">
    <location>
        <begin position="223"/>
        <end position="232"/>
    </location>
</feature>
<accession>A0A1J4NBA1</accession>
<feature type="compositionally biased region" description="Low complexity" evidence="1">
    <location>
        <begin position="236"/>
        <end position="249"/>
    </location>
</feature>
<feature type="transmembrane region" description="Helical" evidence="2">
    <location>
        <begin position="12"/>
        <end position="29"/>
    </location>
</feature>
<dbReference type="RefSeq" id="WP_045549138.1">
    <property type="nucleotide sequence ID" value="NZ_JZDQ02000006.1"/>
</dbReference>
<feature type="transmembrane region" description="Helical" evidence="2">
    <location>
        <begin position="120"/>
        <end position="137"/>
    </location>
</feature>
<organism evidence="3 4">
    <name type="scientific">Nocardioides luteus</name>
    <dbReference type="NCBI Taxonomy" id="1844"/>
    <lineage>
        <taxon>Bacteria</taxon>
        <taxon>Bacillati</taxon>
        <taxon>Actinomycetota</taxon>
        <taxon>Actinomycetes</taxon>
        <taxon>Propionibacteriales</taxon>
        <taxon>Nocardioidaceae</taxon>
        <taxon>Nocardioides</taxon>
    </lineage>
</organism>
<evidence type="ECO:0008006" key="5">
    <source>
        <dbReference type="Google" id="ProtNLM"/>
    </source>
</evidence>
<proteinExistence type="predicted"/>
<dbReference type="STRING" id="1844.UG56_005295"/>
<feature type="transmembrane region" description="Helical" evidence="2">
    <location>
        <begin position="49"/>
        <end position="76"/>
    </location>
</feature>
<comment type="caution">
    <text evidence="3">The sequence shown here is derived from an EMBL/GenBank/DDBJ whole genome shotgun (WGS) entry which is preliminary data.</text>
</comment>
<dbReference type="OrthoDB" id="4698148at2"/>
<feature type="transmembrane region" description="Helical" evidence="2">
    <location>
        <begin position="193"/>
        <end position="213"/>
    </location>
</feature>
<dbReference type="AlphaFoldDB" id="A0A1J4NBA1"/>
<protein>
    <recommendedName>
        <fullName evidence="5">DUF2306 domain-containing protein</fullName>
    </recommendedName>
</protein>
<reference evidence="3" key="1">
    <citation type="submission" date="2016-10" db="EMBL/GenBank/DDBJ databases">
        <title>Draft Genome Sequence of Nocardioides luteus Strain BAFB, an Alkane-Degrading Bacterium Isolated from JP-7 Polluted Soil.</title>
        <authorList>
            <person name="Brown L."/>
            <person name="Ruiz O.N."/>
            <person name="Gunasekera T."/>
        </authorList>
    </citation>
    <scope>NUCLEOTIDE SEQUENCE [LARGE SCALE GENOMIC DNA]</scope>
    <source>
        <strain evidence="3">BAFB</strain>
    </source>
</reference>
<evidence type="ECO:0000256" key="2">
    <source>
        <dbReference type="SAM" id="Phobius"/>
    </source>
</evidence>
<evidence type="ECO:0000313" key="4">
    <source>
        <dbReference type="Proteomes" id="UP000033772"/>
    </source>
</evidence>
<dbReference type="Proteomes" id="UP000033772">
    <property type="component" value="Unassembled WGS sequence"/>
</dbReference>
<feature type="transmembrane region" description="Helical" evidence="2">
    <location>
        <begin position="88"/>
        <end position="108"/>
    </location>
</feature>
<evidence type="ECO:0000313" key="3">
    <source>
        <dbReference type="EMBL" id="OIJ27777.1"/>
    </source>
</evidence>
<keyword evidence="2" id="KW-0472">Membrane</keyword>
<gene>
    <name evidence="3" type="ORF">UG56_005295</name>
</gene>
<feature type="region of interest" description="Disordered" evidence="1">
    <location>
        <begin position="220"/>
        <end position="249"/>
    </location>
</feature>
<keyword evidence="4" id="KW-1185">Reference proteome</keyword>
<feature type="transmembrane region" description="Helical" evidence="2">
    <location>
        <begin position="149"/>
        <end position="173"/>
    </location>
</feature>
<sequence>MSTTTRPLARPWWLFPLGAATVIFLVSALPRYVGLDPSQSLVATDRGPAFYPALVTHIFFGSVMLCCGVLQLWPWLRAHHPTVHRWTGRVYVVTGIPTGVAALVTSQFPAAGPAQQVGNTFLGVLFLLFTVLGYRAARQRRFKDHREWMYRSYAMAFSIVANRFWGMVLLMMFVPEVMTGADIGTEDPTLASAAAASAWVSWVVNLLIAEWIIHRRPRRRGKRQESASRSVERQTPVSSSSGISTAPPS</sequence>
<keyword evidence="2" id="KW-0812">Transmembrane</keyword>
<dbReference type="EMBL" id="JZDQ02000006">
    <property type="protein sequence ID" value="OIJ27777.1"/>
    <property type="molecule type" value="Genomic_DNA"/>
</dbReference>
<keyword evidence="2" id="KW-1133">Transmembrane helix</keyword>
<dbReference type="Pfam" id="PF10067">
    <property type="entry name" value="DUF2306"/>
    <property type="match status" value="1"/>
</dbReference>
<evidence type="ECO:0000256" key="1">
    <source>
        <dbReference type="SAM" id="MobiDB-lite"/>
    </source>
</evidence>
<dbReference type="InterPro" id="IPR018750">
    <property type="entry name" value="DUF2306_membrane"/>
</dbReference>
<name>A0A1J4NBA1_9ACTN</name>